<dbReference type="Proteomes" id="UP000887159">
    <property type="component" value="Unassembled WGS sequence"/>
</dbReference>
<gene>
    <name evidence="1" type="primary">X975_05572</name>
    <name evidence="1" type="ORF">TNCV_3039721</name>
</gene>
<evidence type="ECO:0000313" key="2">
    <source>
        <dbReference type="Proteomes" id="UP000887159"/>
    </source>
</evidence>
<proteinExistence type="predicted"/>
<organism evidence="1 2">
    <name type="scientific">Trichonephila clavipes</name>
    <name type="common">Golden silk orbweaver</name>
    <name type="synonym">Nephila clavipes</name>
    <dbReference type="NCBI Taxonomy" id="2585209"/>
    <lineage>
        <taxon>Eukaryota</taxon>
        <taxon>Metazoa</taxon>
        <taxon>Ecdysozoa</taxon>
        <taxon>Arthropoda</taxon>
        <taxon>Chelicerata</taxon>
        <taxon>Arachnida</taxon>
        <taxon>Araneae</taxon>
        <taxon>Araneomorphae</taxon>
        <taxon>Entelegynae</taxon>
        <taxon>Araneoidea</taxon>
        <taxon>Nephilidae</taxon>
        <taxon>Trichonephila</taxon>
    </lineage>
</organism>
<reference evidence="1" key="1">
    <citation type="submission" date="2020-08" db="EMBL/GenBank/DDBJ databases">
        <title>Multicomponent nature underlies the extraordinary mechanical properties of spider dragline silk.</title>
        <authorList>
            <person name="Kono N."/>
            <person name="Nakamura H."/>
            <person name="Mori M."/>
            <person name="Yoshida Y."/>
            <person name="Ohtoshi R."/>
            <person name="Malay A.D."/>
            <person name="Moran D.A.P."/>
            <person name="Tomita M."/>
            <person name="Numata K."/>
            <person name="Arakawa K."/>
        </authorList>
    </citation>
    <scope>NUCLEOTIDE SEQUENCE</scope>
</reference>
<dbReference type="EMBL" id="BMAU01021212">
    <property type="protein sequence ID" value="GFX99497.1"/>
    <property type="molecule type" value="Genomic_DNA"/>
</dbReference>
<protein>
    <submittedName>
        <fullName evidence="1">Transposable element Tcb2 transposase</fullName>
    </submittedName>
</protein>
<comment type="caution">
    <text evidence="1">The sequence shown here is derived from an EMBL/GenBank/DDBJ whole genome shotgun (WGS) entry which is preliminary data.</text>
</comment>
<name>A0A8X6V967_TRICX</name>
<dbReference type="InterPro" id="IPR036397">
    <property type="entry name" value="RNaseH_sf"/>
</dbReference>
<sequence length="70" mass="8377">MKAQRYIHDVLQPHVLPLIQWLPGAIFQQDYARPHTARVSQDCLRTATTLPWRPDLQMSQTQHLWHHLER</sequence>
<dbReference type="GO" id="GO:0003676">
    <property type="term" value="F:nucleic acid binding"/>
    <property type="evidence" value="ECO:0007669"/>
    <property type="project" value="InterPro"/>
</dbReference>
<keyword evidence="2" id="KW-1185">Reference proteome</keyword>
<accession>A0A8X6V967</accession>
<dbReference type="AlphaFoldDB" id="A0A8X6V967"/>
<evidence type="ECO:0000313" key="1">
    <source>
        <dbReference type="EMBL" id="GFX99497.1"/>
    </source>
</evidence>
<dbReference type="Gene3D" id="3.30.420.10">
    <property type="entry name" value="Ribonuclease H-like superfamily/Ribonuclease H"/>
    <property type="match status" value="1"/>
</dbReference>